<proteinExistence type="predicted"/>
<keyword evidence="1" id="KW-0687">Ribonucleoprotein</keyword>
<reference evidence="1" key="1">
    <citation type="journal article" date="2021" name="Proc. Natl. Acad. Sci. U.S.A.">
        <title>A Catalog of Tens of Thousands of Viruses from Human Metagenomes Reveals Hidden Associations with Chronic Diseases.</title>
        <authorList>
            <person name="Tisza M.J."/>
            <person name="Buck C.B."/>
        </authorList>
    </citation>
    <scope>NUCLEOTIDE SEQUENCE</scope>
    <source>
        <strain evidence="1">CtAUQ2</strain>
    </source>
</reference>
<name>A0A8S5MYX8_9CAUD</name>
<dbReference type="EMBL" id="BK015022">
    <property type="protein sequence ID" value="DAD87545.1"/>
    <property type="molecule type" value="Genomic_DNA"/>
</dbReference>
<evidence type="ECO:0000313" key="1">
    <source>
        <dbReference type="EMBL" id="DAD87545.1"/>
    </source>
</evidence>
<sequence length="138" mass="15942">MDVNGSLIATRIMSFMLDVILFRSLSVSLLLTKWDGDMPIKAEKIKLAGTKYDARAKLSPDQRTAIKVLSEQGYSQRKLAAMFNVSKRLIQSIVAPTERKPEKKRPTEYWTQVKRKYRERKMSLYKAGKIKFGKKDKL</sequence>
<organism evidence="1">
    <name type="scientific">Siphoviridae sp. ctAUQ2</name>
    <dbReference type="NCBI Taxonomy" id="2826182"/>
    <lineage>
        <taxon>Viruses</taxon>
        <taxon>Duplodnaviria</taxon>
        <taxon>Heunggongvirae</taxon>
        <taxon>Uroviricota</taxon>
        <taxon>Caudoviricetes</taxon>
    </lineage>
</organism>
<protein>
    <submittedName>
        <fullName evidence="1">L20 Mitochondrial ribosomal protein subunit L20</fullName>
    </submittedName>
</protein>
<keyword evidence="1" id="KW-0689">Ribosomal protein</keyword>
<accession>A0A8S5MYX8</accession>